<feature type="signal peptide" evidence="2">
    <location>
        <begin position="1"/>
        <end position="19"/>
    </location>
</feature>
<proteinExistence type="predicted"/>
<evidence type="ECO:0000313" key="3">
    <source>
        <dbReference type="EMBL" id="OSS47627.1"/>
    </source>
</evidence>
<dbReference type="EMBL" id="KZ107848">
    <property type="protein sequence ID" value="OSS47627.1"/>
    <property type="molecule type" value="Genomic_DNA"/>
</dbReference>
<evidence type="ECO:0000256" key="2">
    <source>
        <dbReference type="SAM" id="SignalP"/>
    </source>
</evidence>
<feature type="chain" id="PRO_5011988312" evidence="2">
    <location>
        <begin position="20"/>
        <end position="118"/>
    </location>
</feature>
<protein>
    <submittedName>
        <fullName evidence="3">Uncharacterized protein</fullName>
    </submittedName>
</protein>
<keyword evidence="2" id="KW-0732">Signal</keyword>
<accession>A0A1Y2LWR9</accession>
<name>A0A1Y2LWR9_EPING</name>
<sequence length="118" mass="12664">MVATSSFVAACSLFALSFATPIGNTAADSVMARGAYIMFGGDGTVARGWPSRKSWLSFRDAWEANLETIQNSCQVEGWGENNSDAETQTIKDSITKESQASGIPKVSNHSEPTKCRHS</sequence>
<organism evidence="3 4">
    <name type="scientific">Epicoccum nigrum</name>
    <name type="common">Soil fungus</name>
    <name type="synonym">Epicoccum purpurascens</name>
    <dbReference type="NCBI Taxonomy" id="105696"/>
    <lineage>
        <taxon>Eukaryota</taxon>
        <taxon>Fungi</taxon>
        <taxon>Dikarya</taxon>
        <taxon>Ascomycota</taxon>
        <taxon>Pezizomycotina</taxon>
        <taxon>Dothideomycetes</taxon>
        <taxon>Pleosporomycetidae</taxon>
        <taxon>Pleosporales</taxon>
        <taxon>Pleosporineae</taxon>
        <taxon>Didymellaceae</taxon>
        <taxon>Epicoccum</taxon>
    </lineage>
</organism>
<evidence type="ECO:0000313" key="4">
    <source>
        <dbReference type="Proteomes" id="UP000193240"/>
    </source>
</evidence>
<gene>
    <name evidence="3" type="ORF">B5807_07263</name>
</gene>
<dbReference type="AlphaFoldDB" id="A0A1Y2LWR9"/>
<keyword evidence="4" id="KW-1185">Reference proteome</keyword>
<evidence type="ECO:0000256" key="1">
    <source>
        <dbReference type="SAM" id="MobiDB-lite"/>
    </source>
</evidence>
<dbReference type="Proteomes" id="UP000193240">
    <property type="component" value="Unassembled WGS sequence"/>
</dbReference>
<feature type="region of interest" description="Disordered" evidence="1">
    <location>
        <begin position="94"/>
        <end position="118"/>
    </location>
</feature>
<reference evidence="3 4" key="1">
    <citation type="journal article" date="2017" name="Genome Announc.">
        <title>Genome sequence of the saprophytic ascomycete Epicoccum nigrum ICMP 19927 strain isolated from New Zealand.</title>
        <authorList>
            <person name="Fokin M."/>
            <person name="Fleetwood D."/>
            <person name="Weir B.S."/>
            <person name="Villas-Boas S.G."/>
        </authorList>
    </citation>
    <scope>NUCLEOTIDE SEQUENCE [LARGE SCALE GENOMIC DNA]</scope>
    <source>
        <strain evidence="3 4">ICMP 19927</strain>
    </source>
</reference>
<dbReference type="InParanoid" id="A0A1Y2LWR9"/>